<keyword evidence="13" id="KW-1185">Reference proteome</keyword>
<dbReference type="OrthoDB" id="3119at2759"/>
<keyword evidence="10 11" id="KW-0539">Nucleus</keyword>
<sequence length="343" mass="36917">MRAPRGDFRVRAADDPPSLLVVILDVAALAWTDIAGDKATATLQSVIEQLLVFLNSFMLLHESNRICVILASPDGAQLVFPELSEPGSRCSDIDLVAEDNALDAATAGSGFTLHAEQTPLKLRDAVLAGVKEAFRAQEGEVASAPAPISTALATALCLHNRAKSIKSTRSSLSLGQGNGQANNDSGTCNGRILMLIASEDAPEQYVPVMNCIFSAQRMGVPLDSCIHGDKDSTYLQQAAYLTNGVCLRPNEFSTENPNVLIQILQTVFLTDRLNRDFLAMPTPRKVDFRASCMKTRQIIEDGYTCSVCLSTFATTVAKGAAMCPICSARFAITSRVKRRPPRP</sequence>
<protein>
    <recommendedName>
        <fullName evidence="14">RNA polymerase II transcription factor B subunit 4</fullName>
    </recommendedName>
</protein>
<organism evidence="12 13">
    <name type="scientific">Chondrus crispus</name>
    <name type="common">Carrageen Irish moss</name>
    <name type="synonym">Polymorpha crispa</name>
    <dbReference type="NCBI Taxonomy" id="2769"/>
    <lineage>
        <taxon>Eukaryota</taxon>
        <taxon>Rhodophyta</taxon>
        <taxon>Florideophyceae</taxon>
        <taxon>Rhodymeniophycidae</taxon>
        <taxon>Gigartinales</taxon>
        <taxon>Gigartinaceae</taxon>
        <taxon>Chondrus</taxon>
    </lineage>
</organism>
<dbReference type="GO" id="GO:0008270">
    <property type="term" value="F:zinc ion binding"/>
    <property type="evidence" value="ECO:0007669"/>
    <property type="project" value="UniProtKB-KW"/>
</dbReference>
<evidence type="ECO:0000313" key="12">
    <source>
        <dbReference type="EMBL" id="CDF33548.1"/>
    </source>
</evidence>
<evidence type="ECO:0000256" key="8">
    <source>
        <dbReference type="ARBA" id="ARBA00023163"/>
    </source>
</evidence>
<dbReference type="InterPro" id="IPR036465">
    <property type="entry name" value="vWFA_dom_sf"/>
</dbReference>
<evidence type="ECO:0008006" key="14">
    <source>
        <dbReference type="Google" id="ProtNLM"/>
    </source>
</evidence>
<evidence type="ECO:0000256" key="10">
    <source>
        <dbReference type="ARBA" id="ARBA00023242"/>
    </source>
</evidence>
<evidence type="ECO:0000256" key="6">
    <source>
        <dbReference type="ARBA" id="ARBA00022833"/>
    </source>
</evidence>
<evidence type="ECO:0000256" key="5">
    <source>
        <dbReference type="ARBA" id="ARBA00022771"/>
    </source>
</evidence>
<comment type="similarity">
    <text evidence="2 11">Belongs to the TFB4 family.</text>
</comment>
<keyword evidence="6 11" id="KW-0862">Zinc</keyword>
<dbReference type="PANTHER" id="PTHR12831">
    <property type="entry name" value="TRANSCRIPTION INITIATION FACTOR IIH TFIIH , POLYPEPTIDE 3-RELATED"/>
    <property type="match status" value="1"/>
</dbReference>
<dbReference type="KEGG" id="ccp:CHC_T00002345001"/>
<name>R7Q6W0_CHOCR</name>
<dbReference type="Pfam" id="PF03850">
    <property type="entry name" value="Tfb4"/>
    <property type="match status" value="1"/>
</dbReference>
<evidence type="ECO:0000256" key="3">
    <source>
        <dbReference type="ARBA" id="ARBA00022723"/>
    </source>
</evidence>
<evidence type="ECO:0000256" key="9">
    <source>
        <dbReference type="ARBA" id="ARBA00023204"/>
    </source>
</evidence>
<evidence type="ECO:0000313" key="13">
    <source>
        <dbReference type="Proteomes" id="UP000012073"/>
    </source>
</evidence>
<keyword evidence="8 11" id="KW-0804">Transcription</keyword>
<reference evidence="13" key="1">
    <citation type="journal article" date="2013" name="Proc. Natl. Acad. Sci. U.S.A.">
        <title>Genome structure and metabolic features in the red seaweed Chondrus crispus shed light on evolution of the Archaeplastida.</title>
        <authorList>
            <person name="Collen J."/>
            <person name="Porcel B."/>
            <person name="Carre W."/>
            <person name="Ball S.G."/>
            <person name="Chaparro C."/>
            <person name="Tonon T."/>
            <person name="Barbeyron T."/>
            <person name="Michel G."/>
            <person name="Noel B."/>
            <person name="Valentin K."/>
            <person name="Elias M."/>
            <person name="Artiguenave F."/>
            <person name="Arun A."/>
            <person name="Aury J.M."/>
            <person name="Barbosa-Neto J.F."/>
            <person name="Bothwell J.H."/>
            <person name="Bouget F.Y."/>
            <person name="Brillet L."/>
            <person name="Cabello-Hurtado F."/>
            <person name="Capella-Gutierrez S."/>
            <person name="Charrier B."/>
            <person name="Cladiere L."/>
            <person name="Cock J.M."/>
            <person name="Coelho S.M."/>
            <person name="Colleoni C."/>
            <person name="Czjzek M."/>
            <person name="Da Silva C."/>
            <person name="Delage L."/>
            <person name="Denoeud F."/>
            <person name="Deschamps P."/>
            <person name="Dittami S.M."/>
            <person name="Gabaldon T."/>
            <person name="Gachon C.M."/>
            <person name="Groisillier A."/>
            <person name="Herve C."/>
            <person name="Jabbari K."/>
            <person name="Katinka M."/>
            <person name="Kloareg B."/>
            <person name="Kowalczyk N."/>
            <person name="Labadie K."/>
            <person name="Leblanc C."/>
            <person name="Lopez P.J."/>
            <person name="McLachlan D.H."/>
            <person name="Meslet-Cladiere L."/>
            <person name="Moustafa A."/>
            <person name="Nehr Z."/>
            <person name="Nyvall Collen P."/>
            <person name="Panaud O."/>
            <person name="Partensky F."/>
            <person name="Poulain J."/>
            <person name="Rensing S.A."/>
            <person name="Rousvoal S."/>
            <person name="Samson G."/>
            <person name="Symeonidi A."/>
            <person name="Weissenbach J."/>
            <person name="Zambounis A."/>
            <person name="Wincker P."/>
            <person name="Boyen C."/>
        </authorList>
    </citation>
    <scope>NUCLEOTIDE SEQUENCE [LARGE SCALE GENOMIC DNA]</scope>
    <source>
        <strain evidence="13">cv. Stackhouse</strain>
    </source>
</reference>
<evidence type="ECO:0000256" key="1">
    <source>
        <dbReference type="ARBA" id="ARBA00004123"/>
    </source>
</evidence>
<dbReference type="STRING" id="2769.R7Q6W0"/>
<accession>R7Q6W0</accession>
<dbReference type="OMA" id="RARCFET"/>
<comment type="subcellular location">
    <subcellularLocation>
        <location evidence="1 11">Nucleus</location>
    </subcellularLocation>
</comment>
<dbReference type="GO" id="GO:0006355">
    <property type="term" value="P:regulation of DNA-templated transcription"/>
    <property type="evidence" value="ECO:0007669"/>
    <property type="project" value="InterPro"/>
</dbReference>
<keyword evidence="4 11" id="KW-0227">DNA damage</keyword>
<dbReference type="Proteomes" id="UP000012073">
    <property type="component" value="Unassembled WGS sequence"/>
</dbReference>
<keyword evidence="3 11" id="KW-0479">Metal-binding</keyword>
<dbReference type="GO" id="GO:0000439">
    <property type="term" value="C:transcription factor TFIIH core complex"/>
    <property type="evidence" value="ECO:0007669"/>
    <property type="project" value="UniProtKB-UniRule"/>
</dbReference>
<keyword evidence="9 11" id="KW-0234">DNA repair</keyword>
<dbReference type="EMBL" id="HG001649">
    <property type="protein sequence ID" value="CDF33548.1"/>
    <property type="molecule type" value="Genomic_DNA"/>
</dbReference>
<dbReference type="AlphaFoldDB" id="R7Q6W0"/>
<dbReference type="GeneID" id="17321063"/>
<dbReference type="Gramene" id="CDF33548">
    <property type="protein sequence ID" value="CDF33548"/>
    <property type="gene ID" value="CHC_T00002345001"/>
</dbReference>
<dbReference type="Gene3D" id="3.40.50.410">
    <property type="entry name" value="von Willebrand factor, type A domain"/>
    <property type="match status" value="1"/>
</dbReference>
<dbReference type="RefSeq" id="XP_005713351.1">
    <property type="nucleotide sequence ID" value="XM_005713294.1"/>
</dbReference>
<evidence type="ECO:0000256" key="7">
    <source>
        <dbReference type="ARBA" id="ARBA00023015"/>
    </source>
</evidence>
<gene>
    <name evidence="12" type="ORF">CHC_T00002345001</name>
</gene>
<evidence type="ECO:0000256" key="4">
    <source>
        <dbReference type="ARBA" id="ARBA00022763"/>
    </source>
</evidence>
<evidence type="ECO:0000256" key="2">
    <source>
        <dbReference type="ARBA" id="ARBA00005273"/>
    </source>
</evidence>
<evidence type="ECO:0000256" key="11">
    <source>
        <dbReference type="RuleBase" id="RU368090"/>
    </source>
</evidence>
<keyword evidence="5 11" id="KW-0863">Zinc-finger</keyword>
<dbReference type="InterPro" id="IPR004600">
    <property type="entry name" value="TFIIH_Tfb4/GTF2H3"/>
</dbReference>
<keyword evidence="7 11" id="KW-0805">Transcription regulation</keyword>
<dbReference type="PANTHER" id="PTHR12831:SF0">
    <property type="entry name" value="GENERAL TRANSCRIPTION FACTOR IIH SUBUNIT 3"/>
    <property type="match status" value="1"/>
</dbReference>
<proteinExistence type="inferred from homology"/>
<dbReference type="GO" id="GO:0005675">
    <property type="term" value="C:transcription factor TFIIH holo complex"/>
    <property type="evidence" value="ECO:0007669"/>
    <property type="project" value="UniProtKB-UniRule"/>
</dbReference>
<dbReference type="PhylomeDB" id="R7Q6W0"/>
<dbReference type="GO" id="GO:0006289">
    <property type="term" value="P:nucleotide-excision repair"/>
    <property type="evidence" value="ECO:0007669"/>
    <property type="project" value="UniProtKB-UniRule"/>
</dbReference>